<name>R7UJS6_CAPTE</name>
<evidence type="ECO:0000313" key="3">
    <source>
        <dbReference type="Proteomes" id="UP000014760"/>
    </source>
</evidence>
<evidence type="ECO:0008006" key="4">
    <source>
        <dbReference type="Google" id="ProtNLM"/>
    </source>
</evidence>
<evidence type="ECO:0000313" key="2">
    <source>
        <dbReference type="EnsemblMetazoa" id="CapteP19108"/>
    </source>
</evidence>
<dbReference type="OrthoDB" id="6281858at2759"/>
<dbReference type="EMBL" id="KB302654">
    <property type="protein sequence ID" value="ELU04033.1"/>
    <property type="molecule type" value="Genomic_DNA"/>
</dbReference>
<reference evidence="2" key="3">
    <citation type="submission" date="2015-06" db="UniProtKB">
        <authorList>
            <consortium name="EnsemblMetazoa"/>
        </authorList>
    </citation>
    <scope>IDENTIFICATION</scope>
</reference>
<dbReference type="OMA" id="KCVLLWK"/>
<dbReference type="EnsemblMetazoa" id="CapteT19108">
    <property type="protein sequence ID" value="CapteP19108"/>
    <property type="gene ID" value="CapteG19108"/>
</dbReference>
<accession>R7UJS6</accession>
<dbReference type="InterPro" id="IPR011029">
    <property type="entry name" value="DEATH-like_dom_sf"/>
</dbReference>
<reference evidence="3" key="1">
    <citation type="submission" date="2012-12" db="EMBL/GenBank/DDBJ databases">
        <authorList>
            <person name="Hellsten U."/>
            <person name="Grimwood J."/>
            <person name="Chapman J.A."/>
            <person name="Shapiro H."/>
            <person name="Aerts A."/>
            <person name="Otillar R.P."/>
            <person name="Terry A.Y."/>
            <person name="Boore J.L."/>
            <person name="Simakov O."/>
            <person name="Marletaz F."/>
            <person name="Cho S.-J."/>
            <person name="Edsinger-Gonzales E."/>
            <person name="Havlak P."/>
            <person name="Kuo D.-H."/>
            <person name="Larsson T."/>
            <person name="Lv J."/>
            <person name="Arendt D."/>
            <person name="Savage R."/>
            <person name="Osoegawa K."/>
            <person name="de Jong P."/>
            <person name="Lindberg D.R."/>
            <person name="Seaver E.C."/>
            <person name="Weisblat D.A."/>
            <person name="Putnam N.H."/>
            <person name="Grigoriev I.V."/>
            <person name="Rokhsar D.S."/>
        </authorList>
    </citation>
    <scope>NUCLEOTIDE SEQUENCE</scope>
    <source>
        <strain evidence="3">I ESC-2004</strain>
    </source>
</reference>
<gene>
    <name evidence="1" type="ORF">CAPTEDRAFT_19108</name>
</gene>
<dbReference type="HOGENOM" id="CLU_2040272_0_0_1"/>
<dbReference type="Proteomes" id="UP000014760">
    <property type="component" value="Unassembled WGS sequence"/>
</dbReference>
<organism evidence="1">
    <name type="scientific">Capitella teleta</name>
    <name type="common">Polychaete worm</name>
    <dbReference type="NCBI Taxonomy" id="283909"/>
    <lineage>
        <taxon>Eukaryota</taxon>
        <taxon>Metazoa</taxon>
        <taxon>Spiralia</taxon>
        <taxon>Lophotrochozoa</taxon>
        <taxon>Annelida</taxon>
        <taxon>Polychaeta</taxon>
        <taxon>Sedentaria</taxon>
        <taxon>Scolecida</taxon>
        <taxon>Capitellidae</taxon>
        <taxon>Capitella</taxon>
    </lineage>
</organism>
<evidence type="ECO:0000313" key="1">
    <source>
        <dbReference type="EMBL" id="ELU04033.1"/>
    </source>
</evidence>
<keyword evidence="3" id="KW-1185">Reference proteome</keyword>
<dbReference type="EMBL" id="AMQN01008277">
    <property type="status" value="NOT_ANNOTATED_CDS"/>
    <property type="molecule type" value="Genomic_DNA"/>
</dbReference>
<dbReference type="AlphaFoldDB" id="R7UJS6"/>
<protein>
    <recommendedName>
        <fullName evidence="4">Death domain-containing protein</fullName>
    </recommendedName>
</protein>
<reference evidence="1 3" key="2">
    <citation type="journal article" date="2013" name="Nature">
        <title>Insights into bilaterian evolution from three spiralian genomes.</title>
        <authorList>
            <person name="Simakov O."/>
            <person name="Marletaz F."/>
            <person name="Cho S.J."/>
            <person name="Edsinger-Gonzales E."/>
            <person name="Havlak P."/>
            <person name="Hellsten U."/>
            <person name="Kuo D.H."/>
            <person name="Larsson T."/>
            <person name="Lv J."/>
            <person name="Arendt D."/>
            <person name="Savage R."/>
            <person name="Osoegawa K."/>
            <person name="de Jong P."/>
            <person name="Grimwood J."/>
            <person name="Chapman J.A."/>
            <person name="Shapiro H."/>
            <person name="Aerts A."/>
            <person name="Otillar R.P."/>
            <person name="Terry A.Y."/>
            <person name="Boore J.L."/>
            <person name="Grigoriev I.V."/>
            <person name="Lindberg D.R."/>
            <person name="Seaver E.C."/>
            <person name="Weisblat D.A."/>
            <person name="Putnam N.H."/>
            <person name="Rokhsar D.S."/>
        </authorList>
    </citation>
    <scope>NUCLEOTIDE SEQUENCE</scope>
    <source>
        <strain evidence="1 3">I ESC-2004</strain>
    </source>
</reference>
<proteinExistence type="predicted"/>
<sequence>MAATDASPPKKESSVLTEASLSAFVKEFEANAMVVAMYLNIPTTTLVNFHLPVHANECSEGEAFLEVMKYWKQMRASAKEREKVADLDRALRELGKADHADVITERHKENMELTADCFPSK</sequence>
<dbReference type="Gene3D" id="1.10.533.10">
    <property type="entry name" value="Death Domain, Fas"/>
    <property type="match status" value="1"/>
</dbReference>